<organism evidence="6 7">
    <name type="scientific">Colocasia esculenta</name>
    <name type="common">Wild taro</name>
    <name type="synonym">Arum esculentum</name>
    <dbReference type="NCBI Taxonomy" id="4460"/>
    <lineage>
        <taxon>Eukaryota</taxon>
        <taxon>Viridiplantae</taxon>
        <taxon>Streptophyta</taxon>
        <taxon>Embryophyta</taxon>
        <taxon>Tracheophyta</taxon>
        <taxon>Spermatophyta</taxon>
        <taxon>Magnoliopsida</taxon>
        <taxon>Liliopsida</taxon>
        <taxon>Araceae</taxon>
        <taxon>Aroideae</taxon>
        <taxon>Colocasieae</taxon>
        <taxon>Colocasia</taxon>
    </lineage>
</organism>
<comment type="caution">
    <text evidence="6">The sequence shown here is derived from an EMBL/GenBank/DDBJ whole genome shotgun (WGS) entry which is preliminary data.</text>
</comment>
<evidence type="ECO:0008006" key="8">
    <source>
        <dbReference type="Google" id="ProtNLM"/>
    </source>
</evidence>
<dbReference type="Pfam" id="PF07732">
    <property type="entry name" value="Cu-oxidase_3"/>
    <property type="match status" value="2"/>
</dbReference>
<comment type="similarity">
    <text evidence="2">Belongs to the multicopper oxidase family.</text>
</comment>
<evidence type="ECO:0000256" key="3">
    <source>
        <dbReference type="SAM" id="Phobius"/>
    </source>
</evidence>
<dbReference type="Proteomes" id="UP000652761">
    <property type="component" value="Unassembled WGS sequence"/>
</dbReference>
<dbReference type="SUPFAM" id="SSF49503">
    <property type="entry name" value="Cupredoxins"/>
    <property type="match status" value="2"/>
</dbReference>
<keyword evidence="7" id="KW-1185">Reference proteome</keyword>
<sequence>MVLRENWQLGRALVVVLLYWGFFCLRPVWSRSHRHVFNIEEAPYTRLCQTKNILTVNGKYPGPTIRAYRGDTVIVEVYNRANTNITLHWYGYFLRDHLIEEATYTRLCRTKSILTVNGQFPGPTIYARHGDTVVIKAFNRADQNITLHWHGVKQPRNPWSDGPAYITQCPIKPGASFTYRIVFSTEEGTLWWHAHSDWARATVHGAIVVYPELGGAAFPFPRPHQHFLIVLGEWWKRDVNEVLGEMLQTGGVPNVSDAFTINGEPGDLYPCSKRGMQ</sequence>
<dbReference type="InterPro" id="IPR045087">
    <property type="entry name" value="Cu-oxidase_fam"/>
</dbReference>
<name>A0A843UIU2_COLES</name>
<feature type="domain" description="Plastocyanin-like" evidence="4">
    <location>
        <begin position="227"/>
        <end position="270"/>
    </location>
</feature>
<keyword evidence="3" id="KW-1133">Transmembrane helix</keyword>
<dbReference type="EMBL" id="NMUH01000616">
    <property type="protein sequence ID" value="MQL82217.1"/>
    <property type="molecule type" value="Genomic_DNA"/>
</dbReference>
<evidence type="ECO:0000313" key="6">
    <source>
        <dbReference type="EMBL" id="MQL82217.1"/>
    </source>
</evidence>
<evidence type="ECO:0000259" key="5">
    <source>
        <dbReference type="Pfam" id="PF07732"/>
    </source>
</evidence>
<dbReference type="OrthoDB" id="679880at2759"/>
<dbReference type="GO" id="GO:0016491">
    <property type="term" value="F:oxidoreductase activity"/>
    <property type="evidence" value="ECO:0007669"/>
    <property type="project" value="TreeGrafter"/>
</dbReference>
<dbReference type="GO" id="GO:0005507">
    <property type="term" value="F:copper ion binding"/>
    <property type="evidence" value="ECO:0007669"/>
    <property type="project" value="InterPro"/>
</dbReference>
<dbReference type="CDD" id="cd13849">
    <property type="entry name" value="CuRO_1_LCC_plant"/>
    <property type="match status" value="1"/>
</dbReference>
<dbReference type="PANTHER" id="PTHR11709">
    <property type="entry name" value="MULTI-COPPER OXIDASE"/>
    <property type="match status" value="1"/>
</dbReference>
<keyword evidence="3" id="KW-0472">Membrane</keyword>
<feature type="domain" description="Plastocyanin-like" evidence="5">
    <location>
        <begin position="100"/>
        <end position="212"/>
    </location>
</feature>
<proteinExistence type="inferred from homology"/>
<dbReference type="InterPro" id="IPR011707">
    <property type="entry name" value="Cu-oxidase-like_N"/>
</dbReference>
<dbReference type="InterPro" id="IPR001117">
    <property type="entry name" value="Cu-oxidase_2nd"/>
</dbReference>
<feature type="transmembrane region" description="Helical" evidence="3">
    <location>
        <begin position="12"/>
        <end position="29"/>
    </location>
</feature>
<keyword evidence="3" id="KW-0812">Transmembrane</keyword>
<reference evidence="6" key="1">
    <citation type="submission" date="2017-07" db="EMBL/GenBank/DDBJ databases">
        <title>Taro Niue Genome Assembly and Annotation.</title>
        <authorList>
            <person name="Atibalentja N."/>
            <person name="Keating K."/>
            <person name="Fields C.J."/>
        </authorList>
    </citation>
    <scope>NUCLEOTIDE SEQUENCE</scope>
    <source>
        <strain evidence="6">Niue_2</strain>
        <tissue evidence="6">Leaf</tissue>
    </source>
</reference>
<dbReference type="AlphaFoldDB" id="A0A843UIU2"/>
<protein>
    <recommendedName>
        <fullName evidence="8">Laccase</fullName>
    </recommendedName>
</protein>
<gene>
    <name evidence="6" type="ORF">Taro_014674</name>
</gene>
<accession>A0A843UIU2</accession>
<evidence type="ECO:0000259" key="4">
    <source>
        <dbReference type="Pfam" id="PF00394"/>
    </source>
</evidence>
<evidence type="ECO:0000256" key="1">
    <source>
        <dbReference type="ARBA" id="ARBA00002075"/>
    </source>
</evidence>
<dbReference type="PANTHER" id="PTHR11709:SF262">
    <property type="entry name" value="LACCASE-14"/>
    <property type="match status" value="1"/>
</dbReference>
<dbReference type="Pfam" id="PF00394">
    <property type="entry name" value="Cu-oxidase"/>
    <property type="match status" value="1"/>
</dbReference>
<dbReference type="Gene3D" id="2.60.40.420">
    <property type="entry name" value="Cupredoxins - blue copper proteins"/>
    <property type="match status" value="2"/>
</dbReference>
<dbReference type="InterPro" id="IPR008972">
    <property type="entry name" value="Cupredoxin"/>
</dbReference>
<evidence type="ECO:0000313" key="7">
    <source>
        <dbReference type="Proteomes" id="UP000652761"/>
    </source>
</evidence>
<comment type="function">
    <text evidence="1">Lignin degradation and detoxification of lignin-derived products.</text>
</comment>
<dbReference type="InterPro" id="IPR034288">
    <property type="entry name" value="CuRO_1_LCC"/>
</dbReference>
<feature type="domain" description="Plastocyanin-like" evidence="5">
    <location>
        <begin position="39"/>
        <end position="97"/>
    </location>
</feature>
<evidence type="ECO:0000256" key="2">
    <source>
        <dbReference type="ARBA" id="ARBA00010609"/>
    </source>
</evidence>